<feature type="domain" description="HTTM-like" evidence="7">
    <location>
        <begin position="40"/>
        <end position="331"/>
    </location>
</feature>
<feature type="transmembrane region" description="Helical" evidence="6">
    <location>
        <begin position="204"/>
        <end position="228"/>
    </location>
</feature>
<dbReference type="PANTHER" id="PTHR39535:SF2">
    <property type="entry name" value="HTTM DOMAIN-CONTAINING PROTEIN"/>
    <property type="match status" value="1"/>
</dbReference>
<evidence type="ECO:0000313" key="8">
    <source>
        <dbReference type="EMBL" id="QDT02775.1"/>
    </source>
</evidence>
<dbReference type="SMART" id="SM00752">
    <property type="entry name" value="HTTM"/>
    <property type="match status" value="1"/>
</dbReference>
<dbReference type="KEGG" id="rlc:K227x_11530"/>
<feature type="transmembrane region" description="Helical" evidence="6">
    <location>
        <begin position="267"/>
        <end position="287"/>
    </location>
</feature>
<evidence type="ECO:0000256" key="6">
    <source>
        <dbReference type="SAM" id="Phobius"/>
    </source>
</evidence>
<dbReference type="GO" id="GO:0012505">
    <property type="term" value="C:endomembrane system"/>
    <property type="evidence" value="ECO:0007669"/>
    <property type="project" value="UniProtKB-SubCell"/>
</dbReference>
<protein>
    <recommendedName>
        <fullName evidence="7">HTTM-like domain-containing protein</fullName>
    </recommendedName>
</protein>
<dbReference type="RefSeq" id="WP_246146559.1">
    <property type="nucleotide sequence ID" value="NZ_CP036525.1"/>
</dbReference>
<feature type="transmembrane region" description="Helical" evidence="6">
    <location>
        <begin position="294"/>
        <end position="326"/>
    </location>
</feature>
<dbReference type="AlphaFoldDB" id="A0A517N6M7"/>
<feature type="transmembrane region" description="Helical" evidence="6">
    <location>
        <begin position="163"/>
        <end position="183"/>
    </location>
</feature>
<reference evidence="8 9" key="1">
    <citation type="submission" date="2019-02" db="EMBL/GenBank/DDBJ databases">
        <title>Deep-cultivation of Planctomycetes and their phenomic and genomic characterization uncovers novel biology.</title>
        <authorList>
            <person name="Wiegand S."/>
            <person name="Jogler M."/>
            <person name="Boedeker C."/>
            <person name="Pinto D."/>
            <person name="Vollmers J."/>
            <person name="Rivas-Marin E."/>
            <person name="Kohn T."/>
            <person name="Peeters S.H."/>
            <person name="Heuer A."/>
            <person name="Rast P."/>
            <person name="Oberbeckmann S."/>
            <person name="Bunk B."/>
            <person name="Jeske O."/>
            <person name="Meyerdierks A."/>
            <person name="Storesund J.E."/>
            <person name="Kallscheuer N."/>
            <person name="Luecker S."/>
            <person name="Lage O.M."/>
            <person name="Pohl T."/>
            <person name="Merkel B.J."/>
            <person name="Hornburger P."/>
            <person name="Mueller R.-W."/>
            <person name="Bruemmer F."/>
            <person name="Labrenz M."/>
            <person name="Spormann A.M."/>
            <person name="Op den Camp H."/>
            <person name="Overmann J."/>
            <person name="Amann R."/>
            <person name="Jetten M.S.M."/>
            <person name="Mascher T."/>
            <person name="Medema M.H."/>
            <person name="Devos D.P."/>
            <person name="Kaster A.-K."/>
            <person name="Ovreas L."/>
            <person name="Rohde M."/>
            <person name="Galperin M.Y."/>
            <person name="Jogler C."/>
        </authorList>
    </citation>
    <scope>NUCLEOTIDE SEQUENCE [LARGE SCALE GENOMIC DNA]</scope>
    <source>
        <strain evidence="8 9">K22_7</strain>
    </source>
</reference>
<evidence type="ECO:0000256" key="5">
    <source>
        <dbReference type="SAM" id="MobiDB-lite"/>
    </source>
</evidence>
<keyword evidence="3 6" id="KW-1133">Transmembrane helix</keyword>
<dbReference type="InterPro" id="IPR011020">
    <property type="entry name" value="HTTM-like"/>
</dbReference>
<comment type="subcellular location">
    <subcellularLocation>
        <location evidence="1">Endomembrane system</location>
        <topology evidence="1">Multi-pass membrane protein</topology>
    </subcellularLocation>
</comment>
<keyword evidence="9" id="KW-1185">Reference proteome</keyword>
<evidence type="ECO:0000256" key="2">
    <source>
        <dbReference type="ARBA" id="ARBA00022692"/>
    </source>
</evidence>
<dbReference type="EMBL" id="CP036525">
    <property type="protein sequence ID" value="QDT02775.1"/>
    <property type="molecule type" value="Genomic_DNA"/>
</dbReference>
<sequence length="492" mass="54423">MNDSDSSVAANVDSGLVSRVAGSIRGWAMGSIAAWDQFWFTPRLPHMAAVLRLLTGLMLLYGHLVLATDLMSFVGDDAWVNNQTAREFHDGAFGYSDWGRSYLWYLSNPLVLWLHQVFAIVVTACFAAGLFTRLTGPLAWFVQLMFLHRLTGALFGLDQIVTYAAMYLMLTPCGSWLSVDAWIRRRFADRITTSPRLAWMFPAATASIAVNVATRLLQLHLCVIYLFGGLAKARGTTWWDGTAMWYAAGNYEYQSLDLTWIANFPRLAAALSHLTVFWELSYVALVWPRITRPIVLGIAFAVHGGIAIFLGMITFGSMMIAANLIFVRPEFLLRMIGRPVTDDRSSSDWDDIDAESDEVWSDEDLGLDELAEKSSIGLGSSLDLGSSLSALDQSGLDPSGLDIGSELAPDQGSGMDGPAGTDSGSLAERTAKLDRYERKLRRAANKLQSKSNRIKGLEEKYRQRVAKLKQREAKIKGLVDRKRGKNQDGSPE</sequence>
<proteinExistence type="predicted"/>
<feature type="compositionally biased region" description="Basic and acidic residues" evidence="5">
    <location>
        <begin position="472"/>
        <end position="481"/>
    </location>
</feature>
<evidence type="ECO:0000256" key="3">
    <source>
        <dbReference type="ARBA" id="ARBA00022989"/>
    </source>
</evidence>
<feature type="transmembrane region" description="Helical" evidence="6">
    <location>
        <begin position="110"/>
        <end position="131"/>
    </location>
</feature>
<dbReference type="PANTHER" id="PTHR39535">
    <property type="entry name" value="SPORULATION-DELAYING PROTEIN SDPB"/>
    <property type="match status" value="1"/>
</dbReference>
<name>A0A517N6M7_9BACT</name>
<evidence type="ECO:0000256" key="4">
    <source>
        <dbReference type="ARBA" id="ARBA00023136"/>
    </source>
</evidence>
<feature type="region of interest" description="Disordered" evidence="5">
    <location>
        <begin position="472"/>
        <end position="492"/>
    </location>
</feature>
<organism evidence="8 9">
    <name type="scientific">Rubripirellula lacrimiformis</name>
    <dbReference type="NCBI Taxonomy" id="1930273"/>
    <lineage>
        <taxon>Bacteria</taxon>
        <taxon>Pseudomonadati</taxon>
        <taxon>Planctomycetota</taxon>
        <taxon>Planctomycetia</taxon>
        <taxon>Pirellulales</taxon>
        <taxon>Pirellulaceae</taxon>
        <taxon>Rubripirellula</taxon>
    </lineage>
</organism>
<keyword evidence="2 6" id="KW-0812">Transmembrane</keyword>
<feature type="transmembrane region" description="Helical" evidence="6">
    <location>
        <begin position="49"/>
        <end position="67"/>
    </location>
</feature>
<dbReference type="InterPro" id="IPR052964">
    <property type="entry name" value="Sporulation_signal_mat"/>
</dbReference>
<accession>A0A517N6M7</accession>
<evidence type="ECO:0000256" key="1">
    <source>
        <dbReference type="ARBA" id="ARBA00004127"/>
    </source>
</evidence>
<keyword evidence="4 6" id="KW-0472">Membrane</keyword>
<dbReference type="Proteomes" id="UP000318538">
    <property type="component" value="Chromosome"/>
</dbReference>
<feature type="region of interest" description="Disordered" evidence="5">
    <location>
        <begin position="399"/>
        <end position="432"/>
    </location>
</feature>
<evidence type="ECO:0000313" key="9">
    <source>
        <dbReference type="Proteomes" id="UP000318538"/>
    </source>
</evidence>
<gene>
    <name evidence="8" type="ORF">K227x_11530</name>
</gene>
<evidence type="ECO:0000259" key="7">
    <source>
        <dbReference type="SMART" id="SM00752"/>
    </source>
</evidence>